<dbReference type="EMBL" id="CM037615">
    <property type="protein sequence ID" value="KAH8014745.1"/>
    <property type="molecule type" value="Genomic_DNA"/>
</dbReference>
<sequence length="77" mass="8301">MSSPEFLYEVPLQASQALAGNMASAQREGKSWKPNEQPQGAYLWVAMSGAYVETNNKLHFGGVEILAPHGNAVAPEK</sequence>
<proteinExistence type="predicted"/>
<keyword evidence="2" id="KW-1185">Reference proteome</keyword>
<dbReference type="Proteomes" id="UP000827872">
    <property type="component" value="Linkage Group LG02"/>
</dbReference>
<evidence type="ECO:0000313" key="1">
    <source>
        <dbReference type="EMBL" id="KAH8014745.1"/>
    </source>
</evidence>
<protein>
    <submittedName>
        <fullName evidence="1">Uncharacterized protein</fullName>
    </submittedName>
</protein>
<name>A0ACB8G5N7_9SAUR</name>
<comment type="caution">
    <text evidence="1">The sequence shown here is derived from an EMBL/GenBank/DDBJ whole genome shotgun (WGS) entry which is preliminary data.</text>
</comment>
<accession>A0ACB8G5N7</accession>
<evidence type="ECO:0000313" key="2">
    <source>
        <dbReference type="Proteomes" id="UP000827872"/>
    </source>
</evidence>
<organism evidence="1 2">
    <name type="scientific">Sphaerodactylus townsendi</name>
    <dbReference type="NCBI Taxonomy" id="933632"/>
    <lineage>
        <taxon>Eukaryota</taxon>
        <taxon>Metazoa</taxon>
        <taxon>Chordata</taxon>
        <taxon>Craniata</taxon>
        <taxon>Vertebrata</taxon>
        <taxon>Euteleostomi</taxon>
        <taxon>Lepidosauria</taxon>
        <taxon>Squamata</taxon>
        <taxon>Bifurcata</taxon>
        <taxon>Gekkota</taxon>
        <taxon>Sphaerodactylidae</taxon>
        <taxon>Sphaerodactylus</taxon>
    </lineage>
</organism>
<gene>
    <name evidence="1" type="ORF">K3G42_031538</name>
</gene>
<reference evidence="1" key="1">
    <citation type="submission" date="2021-08" db="EMBL/GenBank/DDBJ databases">
        <title>The first chromosome-level gecko genome reveals the dynamic sex chromosomes of Neotropical dwarf geckos (Sphaerodactylidae: Sphaerodactylus).</title>
        <authorList>
            <person name="Pinto B.J."/>
            <person name="Keating S.E."/>
            <person name="Gamble T."/>
        </authorList>
    </citation>
    <scope>NUCLEOTIDE SEQUENCE</scope>
    <source>
        <strain evidence="1">TG3544</strain>
    </source>
</reference>